<keyword evidence="2" id="KW-1185">Reference proteome</keyword>
<dbReference type="AlphaFoldDB" id="A0A9R1CWK1"/>
<dbReference type="EMBL" id="JAHLKM010000036">
    <property type="protein sequence ID" value="MCQ4334771.1"/>
    <property type="molecule type" value="Genomic_DNA"/>
</dbReference>
<gene>
    <name evidence="1" type="ORF">KM295_15055</name>
</gene>
<dbReference type="RefSeq" id="WP_256030869.1">
    <property type="nucleotide sequence ID" value="NZ_JAHLKM010000036.1"/>
</dbReference>
<evidence type="ECO:0000313" key="2">
    <source>
        <dbReference type="Proteomes" id="UP001139494"/>
    </source>
</evidence>
<sequence length="63" mass="7481">MQDSEVHSLILSRLGDIEDDQLHSFLEEILQHEREILDEPRGQYKDEYVSIVDEYVDDNFEGK</sequence>
<protein>
    <submittedName>
        <fullName evidence="1">Uncharacterized protein</fullName>
    </submittedName>
</protein>
<dbReference type="Proteomes" id="UP001139494">
    <property type="component" value="Unassembled WGS sequence"/>
</dbReference>
<reference evidence="1" key="1">
    <citation type="journal article" date="2023" name="Front. Microbiol.">
        <title>Genomic-based phylogenetic and metabolic analyses of the genus Natronomonas, and description of Natronomonas aquatica sp. nov.</title>
        <authorList>
            <person name="Garcia-Roldan A."/>
            <person name="Duran-Viseras A."/>
            <person name="de la Haba R.R."/>
            <person name="Corral P."/>
            <person name="Sanchez-Porro C."/>
            <person name="Ventosa A."/>
        </authorList>
    </citation>
    <scope>NUCLEOTIDE SEQUENCE</scope>
    <source>
        <strain evidence="1">F2-12</strain>
    </source>
</reference>
<proteinExistence type="predicted"/>
<organism evidence="1 2">
    <name type="scientific">Natronomonas aquatica</name>
    <dbReference type="NCBI Taxonomy" id="2841590"/>
    <lineage>
        <taxon>Archaea</taxon>
        <taxon>Methanobacteriati</taxon>
        <taxon>Methanobacteriota</taxon>
        <taxon>Stenosarchaea group</taxon>
        <taxon>Halobacteria</taxon>
        <taxon>Halobacteriales</taxon>
        <taxon>Natronomonadaceae</taxon>
        <taxon>Natronomonas</taxon>
    </lineage>
</organism>
<accession>A0A9R1CWK1</accession>
<name>A0A9R1CWK1_9EURY</name>
<evidence type="ECO:0000313" key="1">
    <source>
        <dbReference type="EMBL" id="MCQ4334771.1"/>
    </source>
</evidence>
<comment type="caution">
    <text evidence="1">The sequence shown here is derived from an EMBL/GenBank/DDBJ whole genome shotgun (WGS) entry which is preliminary data.</text>
</comment>